<dbReference type="Pfam" id="PF11367">
    <property type="entry name" value="Tail_completion_gp17"/>
    <property type="match status" value="1"/>
</dbReference>
<proteinExistence type="predicted"/>
<name>A0A2P1CIJ4_9CAUD</name>
<reference evidence="1 2" key="1">
    <citation type="submission" date="2018-02" db="EMBL/GenBank/DDBJ databases">
        <authorList>
            <person name="Zacj K.M."/>
            <person name="Aull H.G."/>
            <person name="Garlena R.A."/>
            <person name="Russell D.A."/>
            <person name="Pope W.H."/>
            <person name="Jacobs-Sera D."/>
            <person name="Hatfull G.F."/>
        </authorList>
    </citation>
    <scope>NUCLEOTIDE SEQUENCE [LARGE SCALE GENOMIC DNA]</scope>
</reference>
<sequence length="118" mass="12382">MDMNTLSEMVRDTGLQCFVGYPPSNAKVPYVTIRPLVTNYEGELAISGDAIGWDHQVSLYCAAGSVEASDNLAKMVMSALAGKRAGDSVLAVSMGYAGAPVEGHYETQVTAQAHQGGI</sequence>
<dbReference type="EMBL" id="MG944216">
    <property type="protein sequence ID" value="AVJ51002.1"/>
    <property type="molecule type" value="Genomic_DNA"/>
</dbReference>
<gene>
    <name evidence="1" type="primary">11</name>
    <name evidence="1" type="ORF">PBI_PAJAZA_11</name>
</gene>
<organism evidence="1 2">
    <name type="scientific">Microbacterium phage Pajaza</name>
    <dbReference type="NCBI Taxonomy" id="2099443"/>
    <lineage>
        <taxon>Viruses</taxon>
        <taxon>Duplodnaviria</taxon>
        <taxon>Heunggongvirae</taxon>
        <taxon>Uroviricota</taxon>
        <taxon>Caudoviricetes</taxon>
        <taxon>Pikminvirus</taxon>
        <taxon>Pikminvirus pikmin</taxon>
    </lineage>
</organism>
<accession>A0A2P1CIJ4</accession>
<dbReference type="Proteomes" id="UP000241138">
    <property type="component" value="Segment"/>
</dbReference>
<protein>
    <submittedName>
        <fullName evidence="1">Tail terminator</fullName>
    </submittedName>
</protein>
<evidence type="ECO:0000313" key="1">
    <source>
        <dbReference type="EMBL" id="AVJ51002.1"/>
    </source>
</evidence>
<evidence type="ECO:0000313" key="2">
    <source>
        <dbReference type="Proteomes" id="UP000241138"/>
    </source>
</evidence>
<dbReference type="InterPro" id="IPR021508">
    <property type="entry name" value="Gp17-like"/>
</dbReference>